<feature type="signal peptide" evidence="9">
    <location>
        <begin position="1"/>
        <end position="23"/>
    </location>
</feature>
<dbReference type="InterPro" id="IPR051906">
    <property type="entry name" value="TolC-like"/>
</dbReference>
<feature type="coiled-coil region" evidence="8">
    <location>
        <begin position="315"/>
        <end position="356"/>
    </location>
</feature>
<evidence type="ECO:0000256" key="9">
    <source>
        <dbReference type="SAM" id="SignalP"/>
    </source>
</evidence>
<keyword evidence="4" id="KW-1134">Transmembrane beta strand</keyword>
<evidence type="ECO:0000313" key="10">
    <source>
        <dbReference type="EMBL" id="GGF68674.1"/>
    </source>
</evidence>
<organism evidence="10 11">
    <name type="scientific">Terasakiella brassicae</name>
    <dbReference type="NCBI Taxonomy" id="1634917"/>
    <lineage>
        <taxon>Bacteria</taxon>
        <taxon>Pseudomonadati</taxon>
        <taxon>Pseudomonadota</taxon>
        <taxon>Alphaproteobacteria</taxon>
        <taxon>Rhodospirillales</taxon>
        <taxon>Terasakiellaceae</taxon>
        <taxon>Terasakiella</taxon>
    </lineage>
</organism>
<comment type="caution">
    <text evidence="10">The sequence shown here is derived from an EMBL/GenBank/DDBJ whole genome shotgun (WGS) entry which is preliminary data.</text>
</comment>
<sequence>MRKLRTLSVSFLTLSLFSTVVFAQELSLSEAENLTLAADPLSKQFQSNSKAQEELAIAEGQLPDPMISLGALNLPTDTFNTDQEAMTQFQVGITQQIPNFSALDAKSEIASALSRVDQANETTRKLLSLKAVRLSYLEALYWKKALLILEDYRDLVEDDIKSVQASYSSGRISAQRVLAAELASSLLDDRSLDALKNLDVTKANISKWIGENANARTLPDDLPALALPLDEITFLDALTKHPSLKMFNEQEEASKKRVKLAEADYAPKFGVGASYGYREDTPMGQERADLVSFKLTMSIPLFTDKRQDRKLSASKHQAAAARLRADEQLRELTQEYRSEIANYNRTKERLENFESQILKRAQDNVSAAITAYQYEASDFDELVRARVAELEARLKHLRLQIDSSKSLARLQYLQGETL</sequence>
<evidence type="ECO:0000256" key="2">
    <source>
        <dbReference type="ARBA" id="ARBA00007613"/>
    </source>
</evidence>
<keyword evidence="11" id="KW-1185">Reference proteome</keyword>
<keyword evidence="8" id="KW-0175">Coiled coil</keyword>
<dbReference type="GO" id="GO:1990281">
    <property type="term" value="C:efflux pump complex"/>
    <property type="evidence" value="ECO:0007669"/>
    <property type="project" value="TreeGrafter"/>
</dbReference>
<evidence type="ECO:0000256" key="3">
    <source>
        <dbReference type="ARBA" id="ARBA00022448"/>
    </source>
</evidence>
<dbReference type="GO" id="GO:0015288">
    <property type="term" value="F:porin activity"/>
    <property type="evidence" value="ECO:0007669"/>
    <property type="project" value="TreeGrafter"/>
</dbReference>
<dbReference type="GO" id="GO:0009279">
    <property type="term" value="C:cell outer membrane"/>
    <property type="evidence" value="ECO:0007669"/>
    <property type="project" value="UniProtKB-SubCell"/>
</dbReference>
<dbReference type="PANTHER" id="PTHR30026">
    <property type="entry name" value="OUTER MEMBRANE PROTEIN TOLC"/>
    <property type="match status" value="1"/>
</dbReference>
<evidence type="ECO:0000256" key="5">
    <source>
        <dbReference type="ARBA" id="ARBA00022692"/>
    </source>
</evidence>
<dbReference type="GO" id="GO:0015562">
    <property type="term" value="F:efflux transmembrane transporter activity"/>
    <property type="evidence" value="ECO:0007669"/>
    <property type="project" value="InterPro"/>
</dbReference>
<evidence type="ECO:0000256" key="1">
    <source>
        <dbReference type="ARBA" id="ARBA00004442"/>
    </source>
</evidence>
<reference evidence="10" key="1">
    <citation type="journal article" date="2014" name="Int. J. Syst. Evol. Microbiol.">
        <title>Complete genome sequence of Corynebacterium casei LMG S-19264T (=DSM 44701T), isolated from a smear-ripened cheese.</title>
        <authorList>
            <consortium name="US DOE Joint Genome Institute (JGI-PGF)"/>
            <person name="Walter F."/>
            <person name="Albersmeier A."/>
            <person name="Kalinowski J."/>
            <person name="Ruckert C."/>
        </authorList>
    </citation>
    <scope>NUCLEOTIDE SEQUENCE</scope>
    <source>
        <strain evidence="10">CGMCC 1.15254</strain>
    </source>
</reference>
<evidence type="ECO:0000256" key="4">
    <source>
        <dbReference type="ARBA" id="ARBA00022452"/>
    </source>
</evidence>
<proteinExistence type="inferred from homology"/>
<protein>
    <submittedName>
        <fullName evidence="10">Copper transporter</fullName>
    </submittedName>
</protein>
<evidence type="ECO:0000256" key="7">
    <source>
        <dbReference type="ARBA" id="ARBA00023237"/>
    </source>
</evidence>
<evidence type="ECO:0000313" key="11">
    <source>
        <dbReference type="Proteomes" id="UP000632498"/>
    </source>
</evidence>
<dbReference type="Pfam" id="PF02321">
    <property type="entry name" value="OEP"/>
    <property type="match status" value="1"/>
</dbReference>
<keyword evidence="6" id="KW-0472">Membrane</keyword>
<dbReference type="InterPro" id="IPR003423">
    <property type="entry name" value="OMP_efflux"/>
</dbReference>
<name>A0A917C5C1_9PROT</name>
<comment type="subcellular location">
    <subcellularLocation>
        <location evidence="1">Cell outer membrane</location>
    </subcellularLocation>
</comment>
<dbReference type="SUPFAM" id="SSF56954">
    <property type="entry name" value="Outer membrane efflux proteins (OEP)"/>
    <property type="match status" value="1"/>
</dbReference>
<evidence type="ECO:0000256" key="6">
    <source>
        <dbReference type="ARBA" id="ARBA00023136"/>
    </source>
</evidence>
<keyword evidence="7" id="KW-0998">Cell outer membrane</keyword>
<dbReference type="RefSeq" id="WP_188665353.1">
    <property type="nucleotide sequence ID" value="NZ_BMHV01000017.1"/>
</dbReference>
<feature type="chain" id="PRO_5036834265" evidence="9">
    <location>
        <begin position="24"/>
        <end position="418"/>
    </location>
</feature>
<reference evidence="10" key="2">
    <citation type="submission" date="2020-09" db="EMBL/GenBank/DDBJ databases">
        <authorList>
            <person name="Sun Q."/>
            <person name="Zhou Y."/>
        </authorList>
    </citation>
    <scope>NUCLEOTIDE SEQUENCE</scope>
    <source>
        <strain evidence="10">CGMCC 1.15254</strain>
    </source>
</reference>
<gene>
    <name evidence="10" type="primary">cusC</name>
    <name evidence="10" type="ORF">GCM10011332_23540</name>
</gene>
<dbReference type="Proteomes" id="UP000632498">
    <property type="component" value="Unassembled WGS sequence"/>
</dbReference>
<dbReference type="Gene3D" id="1.20.1600.10">
    <property type="entry name" value="Outer membrane efflux proteins (OEP)"/>
    <property type="match status" value="1"/>
</dbReference>
<dbReference type="EMBL" id="BMHV01000017">
    <property type="protein sequence ID" value="GGF68674.1"/>
    <property type="molecule type" value="Genomic_DNA"/>
</dbReference>
<evidence type="ECO:0000256" key="8">
    <source>
        <dbReference type="SAM" id="Coils"/>
    </source>
</evidence>
<keyword evidence="9" id="KW-0732">Signal</keyword>
<accession>A0A917C5C1</accession>
<dbReference type="AlphaFoldDB" id="A0A917C5C1"/>
<comment type="similarity">
    <text evidence="2">Belongs to the outer membrane factor (OMF) (TC 1.B.17) family.</text>
</comment>
<dbReference type="PANTHER" id="PTHR30026:SF20">
    <property type="entry name" value="OUTER MEMBRANE PROTEIN TOLC"/>
    <property type="match status" value="1"/>
</dbReference>
<keyword evidence="5" id="KW-0812">Transmembrane</keyword>
<keyword evidence="3" id="KW-0813">Transport</keyword>